<dbReference type="PANTHER" id="PTHR43471">
    <property type="entry name" value="ABC TRANSPORTER PERMEASE"/>
    <property type="match status" value="1"/>
</dbReference>
<dbReference type="Pfam" id="PF12679">
    <property type="entry name" value="ABC2_membrane_2"/>
    <property type="match status" value="1"/>
</dbReference>
<keyword evidence="1" id="KW-1133">Transmembrane helix</keyword>
<dbReference type="GO" id="GO:0005886">
    <property type="term" value="C:plasma membrane"/>
    <property type="evidence" value="ECO:0007669"/>
    <property type="project" value="UniProtKB-SubCell"/>
</dbReference>
<feature type="transmembrane region" description="Helical" evidence="1">
    <location>
        <begin position="126"/>
        <end position="154"/>
    </location>
</feature>
<dbReference type="GO" id="GO:0140359">
    <property type="term" value="F:ABC-type transporter activity"/>
    <property type="evidence" value="ECO:0007669"/>
    <property type="project" value="InterPro"/>
</dbReference>
<protein>
    <recommendedName>
        <fullName evidence="4">ABC transporter</fullName>
    </recommendedName>
</protein>
<evidence type="ECO:0000313" key="3">
    <source>
        <dbReference type="Proteomes" id="UP000191980"/>
    </source>
</evidence>
<proteinExistence type="predicted"/>
<name>A0A1V8M3G7_9GAMM</name>
<sequence length="273" mass="31097">MNPGFFKYLILISQFEIKRLFTTRKGFLYLMTFAVIWYFILLYPIRFASDFLGQQQNTPESSSFFQFIGFGSLLDWKIPELGVYWHFSLILFPLLTVMSSADQTCSDRGRGTLRFLCLRVSRDSLFFGRFSGIMLIQAILICTSLLSTVALITFRDATMLPVAFNNAMAIFINLLIALLPFTAMMALLSATVQSARQATVWAILIWSFLAGIITVLSSYLPALYNLKFMIPGYQMSALSQLTEWQALQLAYIPLLQTIALLTLGRWVMQRQSL</sequence>
<dbReference type="EMBL" id="LPUF01000002">
    <property type="protein sequence ID" value="OQK16082.1"/>
    <property type="molecule type" value="Genomic_DNA"/>
</dbReference>
<dbReference type="RefSeq" id="WP_080523461.1">
    <property type="nucleotide sequence ID" value="NZ_LPUF01000002.1"/>
</dbReference>
<accession>A0A1V8M3G7</accession>
<reference evidence="2 3" key="1">
    <citation type="submission" date="2015-12" db="EMBL/GenBank/DDBJ databases">
        <authorList>
            <person name="Shamseldin A."/>
            <person name="Moawad H."/>
            <person name="Abd El-Rahim W.M."/>
            <person name="Sadowsky M.J."/>
        </authorList>
    </citation>
    <scope>NUCLEOTIDE SEQUENCE [LARGE SCALE GENOMIC DNA]</scope>
    <source>
        <strain evidence="2 3">WF1</strain>
    </source>
</reference>
<dbReference type="AlphaFoldDB" id="A0A1V8M3G7"/>
<dbReference type="OrthoDB" id="6398332at2"/>
<dbReference type="Proteomes" id="UP000191980">
    <property type="component" value="Unassembled WGS sequence"/>
</dbReference>
<feature type="transmembrane region" description="Helical" evidence="1">
    <location>
        <begin position="83"/>
        <end position="105"/>
    </location>
</feature>
<comment type="caution">
    <text evidence="2">The sequence shown here is derived from an EMBL/GenBank/DDBJ whole genome shotgun (WGS) entry which is preliminary data.</text>
</comment>
<keyword evidence="3" id="KW-1185">Reference proteome</keyword>
<gene>
    <name evidence="2" type="ORF">AU255_13310</name>
</gene>
<evidence type="ECO:0000313" key="2">
    <source>
        <dbReference type="EMBL" id="OQK16082.1"/>
    </source>
</evidence>
<feature type="transmembrane region" description="Helical" evidence="1">
    <location>
        <begin position="166"/>
        <end position="188"/>
    </location>
</feature>
<keyword evidence="1" id="KW-0812">Transmembrane</keyword>
<feature type="transmembrane region" description="Helical" evidence="1">
    <location>
        <begin position="200"/>
        <end position="224"/>
    </location>
</feature>
<evidence type="ECO:0008006" key="4">
    <source>
        <dbReference type="Google" id="ProtNLM"/>
    </source>
</evidence>
<feature type="transmembrane region" description="Helical" evidence="1">
    <location>
        <begin position="27"/>
        <end position="45"/>
    </location>
</feature>
<keyword evidence="1" id="KW-0472">Membrane</keyword>
<evidence type="ECO:0000256" key="1">
    <source>
        <dbReference type="SAM" id="Phobius"/>
    </source>
</evidence>
<feature type="transmembrane region" description="Helical" evidence="1">
    <location>
        <begin position="244"/>
        <end position="268"/>
    </location>
</feature>
<organism evidence="2 3">
    <name type="scientific">Methyloprofundus sedimenti</name>
    <dbReference type="NCBI Taxonomy" id="1420851"/>
    <lineage>
        <taxon>Bacteria</taxon>
        <taxon>Pseudomonadati</taxon>
        <taxon>Pseudomonadota</taxon>
        <taxon>Gammaproteobacteria</taxon>
        <taxon>Methylococcales</taxon>
        <taxon>Methylococcaceae</taxon>
        <taxon>Methyloprofundus</taxon>
    </lineage>
</organism>